<reference evidence="1" key="1">
    <citation type="submission" date="2021-06" db="EMBL/GenBank/DDBJ databases">
        <authorList>
            <person name="Kallberg Y."/>
            <person name="Tangrot J."/>
            <person name="Rosling A."/>
        </authorList>
    </citation>
    <scope>NUCLEOTIDE SEQUENCE</scope>
    <source>
        <strain evidence="1">28 12/20/2015</strain>
    </source>
</reference>
<evidence type="ECO:0000313" key="1">
    <source>
        <dbReference type="EMBL" id="CAG8527445.1"/>
    </source>
</evidence>
<evidence type="ECO:0000313" key="2">
    <source>
        <dbReference type="Proteomes" id="UP000789366"/>
    </source>
</evidence>
<keyword evidence="2" id="KW-1185">Reference proteome</keyword>
<gene>
    <name evidence="1" type="ORF">SPELUC_LOCUS4212</name>
</gene>
<organism evidence="1 2">
    <name type="scientific">Cetraspora pellucida</name>
    <dbReference type="NCBI Taxonomy" id="1433469"/>
    <lineage>
        <taxon>Eukaryota</taxon>
        <taxon>Fungi</taxon>
        <taxon>Fungi incertae sedis</taxon>
        <taxon>Mucoromycota</taxon>
        <taxon>Glomeromycotina</taxon>
        <taxon>Glomeromycetes</taxon>
        <taxon>Diversisporales</taxon>
        <taxon>Gigasporaceae</taxon>
        <taxon>Cetraspora</taxon>
    </lineage>
</organism>
<name>A0ACA9LFB7_9GLOM</name>
<comment type="caution">
    <text evidence="1">The sequence shown here is derived from an EMBL/GenBank/DDBJ whole genome shotgun (WGS) entry which is preliminary data.</text>
</comment>
<dbReference type="Proteomes" id="UP000789366">
    <property type="component" value="Unassembled WGS sequence"/>
</dbReference>
<accession>A0ACA9LFB7</accession>
<proteinExistence type="predicted"/>
<protein>
    <submittedName>
        <fullName evidence="1">1586_t:CDS:1</fullName>
    </submittedName>
</protein>
<feature type="non-terminal residue" evidence="1">
    <location>
        <position position="1"/>
    </location>
</feature>
<dbReference type="EMBL" id="CAJVPW010003656">
    <property type="protein sequence ID" value="CAG8527445.1"/>
    <property type="molecule type" value="Genomic_DNA"/>
</dbReference>
<sequence length="321" mass="37048">ELDLVGFKLPCFVLEDGTSVLSNKGMQEALKIVDGGSKSLGGQMTKFLVSKSLQPFILRGKKSADFQPIICRGKMGSINGYEATVLVDIYCFDEKTCKELEVPYRGLIRKFSVNSPVAEQLRIKMKDPTNYDANFKIALENLSPIVKKKKTGKKSRKKINRRYYSKKQIEKVRSDFSQNIDEKKAIEMYLILKEVEEHLTPSKYHNLKRPQGKTGIIGKDGYCYLGVDKDCLHEKNAPQHIIDEVEKKFQCFINTLRKSYEVIYVAKTGRCKCNRKINEEKTKRNNKKSSIFNQQEIKNERIDEKVLVVNKYQHKTNEELE</sequence>